<evidence type="ECO:0000259" key="7">
    <source>
        <dbReference type="PROSITE" id="PS50043"/>
    </source>
</evidence>
<feature type="modified residue" description="4-aspartylphosphate" evidence="6">
    <location>
        <position position="118"/>
    </location>
</feature>
<reference evidence="9 10" key="1">
    <citation type="submission" date="2019-08" db="EMBL/GenBank/DDBJ databases">
        <title>Genome sequencing of Paenibacillus faecis DSM 23593(T).</title>
        <authorList>
            <person name="Kook J.-K."/>
            <person name="Park S.-N."/>
            <person name="Lim Y.K."/>
        </authorList>
    </citation>
    <scope>NUCLEOTIDE SEQUENCE [LARGE SCALE GENOMIC DNA]</scope>
    <source>
        <strain evidence="9 10">DSM 23593</strain>
    </source>
</reference>
<dbReference type="SMART" id="SM00448">
    <property type="entry name" value="REC"/>
    <property type="match status" value="1"/>
</dbReference>
<evidence type="ECO:0000313" key="9">
    <source>
        <dbReference type="EMBL" id="TYA11287.1"/>
    </source>
</evidence>
<dbReference type="InterPro" id="IPR011006">
    <property type="entry name" value="CheY-like_superfamily"/>
</dbReference>
<dbReference type="PROSITE" id="PS50043">
    <property type="entry name" value="HTH_LUXR_2"/>
    <property type="match status" value="1"/>
</dbReference>
<dbReference type="InterPro" id="IPR016032">
    <property type="entry name" value="Sig_transdc_resp-reg_C-effctor"/>
</dbReference>
<dbReference type="CDD" id="cd06170">
    <property type="entry name" value="LuxR_C_like"/>
    <property type="match status" value="1"/>
</dbReference>
<dbReference type="PANTHER" id="PTHR43214">
    <property type="entry name" value="TWO-COMPONENT RESPONSE REGULATOR"/>
    <property type="match status" value="1"/>
</dbReference>
<keyword evidence="2" id="KW-0902">Two-component regulatory system</keyword>
<dbReference type="GO" id="GO:0003677">
    <property type="term" value="F:DNA binding"/>
    <property type="evidence" value="ECO:0007669"/>
    <property type="project" value="UniProtKB-KW"/>
</dbReference>
<dbReference type="InterPro" id="IPR058245">
    <property type="entry name" value="NreC/VraR/RcsB-like_REC"/>
</dbReference>
<dbReference type="PANTHER" id="PTHR43214:SF1">
    <property type="entry name" value="TRANSCRIPTIONAL REGULATORY PROTEIN COMA"/>
    <property type="match status" value="1"/>
</dbReference>
<protein>
    <submittedName>
        <fullName evidence="9">Response regulator transcription factor</fullName>
    </submittedName>
</protein>
<name>A0A5D0CR87_9BACL</name>
<keyword evidence="1 6" id="KW-0597">Phosphoprotein</keyword>
<evidence type="ECO:0000259" key="8">
    <source>
        <dbReference type="PROSITE" id="PS50110"/>
    </source>
</evidence>
<evidence type="ECO:0000256" key="1">
    <source>
        <dbReference type="ARBA" id="ARBA00022553"/>
    </source>
</evidence>
<dbReference type="Gene3D" id="1.10.10.10">
    <property type="entry name" value="Winged helix-like DNA-binding domain superfamily/Winged helix DNA-binding domain"/>
    <property type="match status" value="1"/>
</dbReference>
<dbReference type="Pfam" id="PF00196">
    <property type="entry name" value="GerE"/>
    <property type="match status" value="1"/>
</dbReference>
<dbReference type="InterPro" id="IPR001789">
    <property type="entry name" value="Sig_transdc_resp-reg_receiver"/>
</dbReference>
<dbReference type="SUPFAM" id="SSF46894">
    <property type="entry name" value="C-terminal effector domain of the bipartite response regulators"/>
    <property type="match status" value="1"/>
</dbReference>
<dbReference type="AlphaFoldDB" id="A0A5D0CR87"/>
<dbReference type="GO" id="GO:0000160">
    <property type="term" value="P:phosphorelay signal transduction system"/>
    <property type="evidence" value="ECO:0007669"/>
    <property type="project" value="UniProtKB-KW"/>
</dbReference>
<accession>A0A5D0CR87</accession>
<evidence type="ECO:0000256" key="2">
    <source>
        <dbReference type="ARBA" id="ARBA00023012"/>
    </source>
</evidence>
<evidence type="ECO:0000313" key="10">
    <source>
        <dbReference type="Proteomes" id="UP000325218"/>
    </source>
</evidence>
<sequence>MLPYHGVPPLFTERKGQGTEREISETVRHLFGRSAKMRRCREPVRDDTMNRSGTRTFLTHWRRRKSMARLLLVDDHRTFLSGTAMILDKYGFHAQVASDGDQALKLVEETAFDLYLFDLKLPGMNGFQLTQATLERRPEARIVILTGEDLADHYDHLIEAGVCGMLEKSLGEEEFIAGIRLALQDLVVLPLPLARGLRTKSPLTLPGETEERPLTAKEIEVLRLIATGGKNKDIADRLFMSQRNVEYIISNIMAKLNTQSRQESVAKAIEKKWLRLEP</sequence>
<dbReference type="EMBL" id="VSDO01000004">
    <property type="protein sequence ID" value="TYA11287.1"/>
    <property type="molecule type" value="Genomic_DNA"/>
</dbReference>
<dbReference type="PRINTS" id="PR00038">
    <property type="entry name" value="HTHLUXR"/>
</dbReference>
<dbReference type="PROSITE" id="PS50110">
    <property type="entry name" value="RESPONSE_REGULATORY"/>
    <property type="match status" value="1"/>
</dbReference>
<dbReference type="PROSITE" id="PS00622">
    <property type="entry name" value="HTH_LUXR_1"/>
    <property type="match status" value="1"/>
</dbReference>
<gene>
    <name evidence="9" type="ORF">FRY98_19170</name>
</gene>
<dbReference type="Gene3D" id="3.40.50.2300">
    <property type="match status" value="1"/>
</dbReference>
<dbReference type="OrthoDB" id="118459at2"/>
<keyword evidence="3" id="KW-0805">Transcription regulation</keyword>
<dbReference type="Pfam" id="PF00072">
    <property type="entry name" value="Response_reg"/>
    <property type="match status" value="1"/>
</dbReference>
<evidence type="ECO:0000256" key="6">
    <source>
        <dbReference type="PROSITE-ProRule" id="PRU00169"/>
    </source>
</evidence>
<keyword evidence="5" id="KW-0804">Transcription</keyword>
<evidence type="ECO:0000256" key="3">
    <source>
        <dbReference type="ARBA" id="ARBA00023015"/>
    </source>
</evidence>
<dbReference type="GO" id="GO:0006355">
    <property type="term" value="P:regulation of DNA-templated transcription"/>
    <property type="evidence" value="ECO:0007669"/>
    <property type="project" value="InterPro"/>
</dbReference>
<comment type="caution">
    <text evidence="9">The sequence shown here is derived from an EMBL/GenBank/DDBJ whole genome shotgun (WGS) entry which is preliminary data.</text>
</comment>
<dbReference type="InterPro" id="IPR039420">
    <property type="entry name" value="WalR-like"/>
</dbReference>
<feature type="domain" description="HTH luxR-type" evidence="7">
    <location>
        <begin position="207"/>
        <end position="272"/>
    </location>
</feature>
<keyword evidence="10" id="KW-1185">Reference proteome</keyword>
<evidence type="ECO:0000256" key="5">
    <source>
        <dbReference type="ARBA" id="ARBA00023163"/>
    </source>
</evidence>
<proteinExistence type="predicted"/>
<dbReference type="InterPro" id="IPR036388">
    <property type="entry name" value="WH-like_DNA-bd_sf"/>
</dbReference>
<evidence type="ECO:0000256" key="4">
    <source>
        <dbReference type="ARBA" id="ARBA00023125"/>
    </source>
</evidence>
<dbReference type="SMART" id="SM00421">
    <property type="entry name" value="HTH_LUXR"/>
    <property type="match status" value="1"/>
</dbReference>
<dbReference type="Proteomes" id="UP000325218">
    <property type="component" value="Unassembled WGS sequence"/>
</dbReference>
<dbReference type="SUPFAM" id="SSF52172">
    <property type="entry name" value="CheY-like"/>
    <property type="match status" value="1"/>
</dbReference>
<dbReference type="InterPro" id="IPR000792">
    <property type="entry name" value="Tscrpt_reg_LuxR_C"/>
</dbReference>
<keyword evidence="4" id="KW-0238">DNA-binding</keyword>
<feature type="domain" description="Response regulatory" evidence="8">
    <location>
        <begin position="69"/>
        <end position="183"/>
    </location>
</feature>
<dbReference type="CDD" id="cd17535">
    <property type="entry name" value="REC_NarL-like"/>
    <property type="match status" value="1"/>
</dbReference>
<organism evidence="9 10">
    <name type="scientific">Paenibacillus faecis</name>
    <dbReference type="NCBI Taxonomy" id="862114"/>
    <lineage>
        <taxon>Bacteria</taxon>
        <taxon>Bacillati</taxon>
        <taxon>Bacillota</taxon>
        <taxon>Bacilli</taxon>
        <taxon>Bacillales</taxon>
        <taxon>Paenibacillaceae</taxon>
        <taxon>Paenibacillus</taxon>
    </lineage>
</organism>